<reference evidence="2 3" key="1">
    <citation type="journal article" date="2020" name="Microorganisms">
        <title>Reliable Identification of Environmental Pseudomonas Isolates Using the rpoD Gene.</title>
        <authorList>
            <consortium name="The Broad Institute Genome Sequencing Platform"/>
            <person name="Girard L."/>
            <person name="Lood C."/>
            <person name="Rokni-Zadeh H."/>
            <person name="van Noort V."/>
            <person name="Lavigne R."/>
            <person name="De Mot R."/>
        </authorList>
    </citation>
    <scope>NUCLEOTIDE SEQUENCE [LARGE SCALE GENOMIC DNA]</scope>
    <source>
        <strain evidence="2 3">RW9S1A</strain>
    </source>
</reference>
<feature type="domain" description="Bacteriophage tail tape measure C-terminal" evidence="1">
    <location>
        <begin position="180"/>
        <end position="254"/>
    </location>
</feature>
<dbReference type="NCBIfam" id="TIGR01541">
    <property type="entry name" value="tape_meas_lam_C"/>
    <property type="match status" value="1"/>
</dbReference>
<dbReference type="EMBL" id="CP077095">
    <property type="protein sequence ID" value="QXI37366.1"/>
    <property type="molecule type" value="Genomic_DNA"/>
</dbReference>
<evidence type="ECO:0000313" key="3">
    <source>
        <dbReference type="Proteomes" id="UP000633418"/>
    </source>
</evidence>
<dbReference type="AlphaFoldDB" id="A0A9E6PU83"/>
<evidence type="ECO:0000259" key="1">
    <source>
        <dbReference type="Pfam" id="PF09718"/>
    </source>
</evidence>
<dbReference type="KEGG" id="pxn:HU772_018780"/>
<proteinExistence type="predicted"/>
<dbReference type="RefSeq" id="WP_186660093.1">
    <property type="nucleotide sequence ID" value="NZ_CP077095.1"/>
</dbReference>
<sequence length="421" mass="43926">MATNLASFSPTIDLSSLERALSRASALSDRTLREMQKNVEAFNQKYLKSVGAVADSSLDISRKALDRFQSAYTPPTWEQAVQDAPERPYGEALRKQHASAELEVAKMSMSKRQGGLADQLFKVDEGYYAERAQFEQANPLGAAGPDGANYQQQLEDMRSRHADMTNQVLNDYDMMSQARGDWMVGASAAWEEYLETSSNVAAQSQAVFASVFDRMGTAVQTFATTGKLSFSDFAKSVIADMAALAAKTAASKALSSLLGFGMNLVGSWFSGGSAPAATSMTVGGSTTTFVPQLNASGATYGGSAFAKGGAFSNGVATTPTLAPMALFGEAGPEAIMPLTRGADGALGVRALGGGSGASHSSEVVIQQTINVAASDGNAAAGEGNTQRLANAYAGAARQGASEQISRELMPGGQIWSAIHGR</sequence>
<name>A0A9E6PU83_9PSED</name>
<dbReference type="Proteomes" id="UP000633418">
    <property type="component" value="Chromosome"/>
</dbReference>
<dbReference type="InterPro" id="IPR006431">
    <property type="entry name" value="Phage_tape_meas_C"/>
</dbReference>
<accession>A0A9E6PU83</accession>
<gene>
    <name evidence="2" type="ORF">HU772_018780</name>
</gene>
<keyword evidence="3" id="KW-1185">Reference proteome</keyword>
<evidence type="ECO:0000313" key="2">
    <source>
        <dbReference type="EMBL" id="QXI37366.1"/>
    </source>
</evidence>
<organism evidence="2 3">
    <name type="scientific">Pseudomonas xantholysinigenes</name>
    <dbReference type="NCBI Taxonomy" id="2745490"/>
    <lineage>
        <taxon>Bacteria</taxon>
        <taxon>Pseudomonadati</taxon>
        <taxon>Pseudomonadota</taxon>
        <taxon>Gammaproteobacteria</taxon>
        <taxon>Pseudomonadales</taxon>
        <taxon>Pseudomonadaceae</taxon>
        <taxon>Pseudomonas</taxon>
    </lineage>
</organism>
<protein>
    <submittedName>
        <fullName evidence="2">Phage tail tape measure protein</fullName>
    </submittedName>
</protein>
<reference evidence="2 3" key="2">
    <citation type="journal article" date="2021" name="Microorganisms">
        <title>The Ever-Expanding Pseudomonas Genus: Description of 43 New Species and Partition of the Pseudomonas putida Group.</title>
        <authorList>
            <person name="Girard L."/>
            <person name="Lood C."/>
            <person name="Hofte M."/>
            <person name="Vandamme P."/>
            <person name="Rokni-Zadeh H."/>
            <person name="van Noort V."/>
            <person name="Lavigne R."/>
            <person name="De Mot R."/>
        </authorList>
    </citation>
    <scope>NUCLEOTIDE SEQUENCE [LARGE SCALE GENOMIC DNA]</scope>
    <source>
        <strain evidence="2 3">RW9S1A</strain>
    </source>
</reference>
<dbReference type="Pfam" id="PF09718">
    <property type="entry name" value="Tape_meas_lam_C"/>
    <property type="match status" value="1"/>
</dbReference>